<evidence type="ECO:0000313" key="1">
    <source>
        <dbReference type="EMBL" id="GJD93449.1"/>
    </source>
</evidence>
<gene>
    <name evidence="1" type="ORF">OCOJLMKI_0644</name>
</gene>
<keyword evidence="2" id="KW-1185">Reference proteome</keyword>
<accession>A0ABQ4RUS0</accession>
<dbReference type="Proteomes" id="UP001055125">
    <property type="component" value="Unassembled WGS sequence"/>
</dbReference>
<reference evidence="1" key="2">
    <citation type="submission" date="2021-08" db="EMBL/GenBank/DDBJ databases">
        <authorList>
            <person name="Tani A."/>
            <person name="Ola A."/>
            <person name="Ogura Y."/>
            <person name="Katsura K."/>
            <person name="Hayashi T."/>
        </authorList>
    </citation>
    <scope>NUCLEOTIDE SEQUENCE</scope>
    <source>
        <strain evidence="1">DSM 19015</strain>
    </source>
</reference>
<sequence length="70" mass="7970">MPFTCELWTSEPDKKVGDYEFDCVPRSGEAVSLPKDDEDAFVHYRVVDVTHRANGPRHPAATYVFVSRVK</sequence>
<protein>
    <submittedName>
        <fullName evidence="1">Uncharacterized protein</fullName>
    </submittedName>
</protein>
<evidence type="ECO:0000313" key="2">
    <source>
        <dbReference type="Proteomes" id="UP001055125"/>
    </source>
</evidence>
<dbReference type="EMBL" id="BPQP01000008">
    <property type="protein sequence ID" value="GJD93449.1"/>
    <property type="molecule type" value="Genomic_DNA"/>
</dbReference>
<proteinExistence type="predicted"/>
<name>A0ABQ4RUS0_9HYPH</name>
<comment type="caution">
    <text evidence="1">The sequence shown here is derived from an EMBL/GenBank/DDBJ whole genome shotgun (WGS) entry which is preliminary data.</text>
</comment>
<reference evidence="1" key="1">
    <citation type="journal article" date="2021" name="Front. Microbiol.">
        <title>Comprehensive Comparative Genomics and Phenotyping of Methylobacterium Species.</title>
        <authorList>
            <person name="Alessa O."/>
            <person name="Ogura Y."/>
            <person name="Fujitani Y."/>
            <person name="Takami H."/>
            <person name="Hayashi T."/>
            <person name="Sahin N."/>
            <person name="Tani A."/>
        </authorList>
    </citation>
    <scope>NUCLEOTIDE SEQUENCE</scope>
    <source>
        <strain evidence="1">DSM 19015</strain>
    </source>
</reference>
<organism evidence="1 2">
    <name type="scientific">Methylobacterium iners</name>
    <dbReference type="NCBI Taxonomy" id="418707"/>
    <lineage>
        <taxon>Bacteria</taxon>
        <taxon>Pseudomonadati</taxon>
        <taxon>Pseudomonadota</taxon>
        <taxon>Alphaproteobacteria</taxon>
        <taxon>Hyphomicrobiales</taxon>
        <taxon>Methylobacteriaceae</taxon>
        <taxon>Methylobacterium</taxon>
    </lineage>
</organism>